<dbReference type="Proteomes" id="UP001265550">
    <property type="component" value="Unassembled WGS sequence"/>
</dbReference>
<sequence>MTEDQPVHRFIALFEQKAQVLDAACVSPDPDAAIVMLAQWLDIRHENLTEDDLIVLSDIGALLYRDGLIRRL</sequence>
<gene>
    <name evidence="1" type="ORF">J2X09_004290</name>
</gene>
<dbReference type="RefSeq" id="WP_204734756.1">
    <property type="nucleotide sequence ID" value="NZ_JAVDWE010000014.1"/>
</dbReference>
<evidence type="ECO:0000313" key="2">
    <source>
        <dbReference type="Proteomes" id="UP001265550"/>
    </source>
</evidence>
<accession>A0ABU1VGU9</accession>
<keyword evidence="2" id="KW-1185">Reference proteome</keyword>
<protein>
    <submittedName>
        <fullName evidence="1">Uncharacterized protein</fullName>
    </submittedName>
</protein>
<evidence type="ECO:0000313" key="1">
    <source>
        <dbReference type="EMBL" id="MDR7096533.1"/>
    </source>
</evidence>
<organism evidence="1 2">
    <name type="scientific">Hydrogenophaga laconesensis</name>
    <dbReference type="NCBI Taxonomy" id="1805971"/>
    <lineage>
        <taxon>Bacteria</taxon>
        <taxon>Pseudomonadati</taxon>
        <taxon>Pseudomonadota</taxon>
        <taxon>Betaproteobacteria</taxon>
        <taxon>Burkholderiales</taxon>
        <taxon>Comamonadaceae</taxon>
        <taxon>Hydrogenophaga</taxon>
    </lineage>
</organism>
<reference evidence="1 2" key="1">
    <citation type="submission" date="2023-07" db="EMBL/GenBank/DDBJ databases">
        <title>Sorghum-associated microbial communities from plants grown in Nebraska, USA.</title>
        <authorList>
            <person name="Schachtman D."/>
        </authorList>
    </citation>
    <scope>NUCLEOTIDE SEQUENCE [LARGE SCALE GENOMIC DNA]</scope>
    <source>
        <strain evidence="1 2">BE240</strain>
    </source>
</reference>
<dbReference type="EMBL" id="JAVDWE010000014">
    <property type="protein sequence ID" value="MDR7096533.1"/>
    <property type="molecule type" value="Genomic_DNA"/>
</dbReference>
<comment type="caution">
    <text evidence="1">The sequence shown here is derived from an EMBL/GenBank/DDBJ whole genome shotgun (WGS) entry which is preliminary data.</text>
</comment>
<proteinExistence type="predicted"/>
<name>A0ABU1VGU9_9BURK</name>